<accession>A0A433X3G5</accession>
<feature type="domain" description="PAC" evidence="8">
    <location>
        <begin position="301"/>
        <end position="353"/>
    </location>
</feature>
<dbReference type="OrthoDB" id="9796100at2"/>
<dbReference type="AlphaFoldDB" id="A0A433X3G5"/>
<dbReference type="EMBL" id="RZNJ01000007">
    <property type="protein sequence ID" value="RUT28607.1"/>
    <property type="molecule type" value="Genomic_DNA"/>
</dbReference>
<feature type="modified residue" description="4-aspartylphosphate" evidence="4">
    <location>
        <position position="660"/>
    </location>
</feature>
<dbReference type="SMART" id="SM00388">
    <property type="entry name" value="HisKA"/>
    <property type="match status" value="1"/>
</dbReference>
<dbReference type="SUPFAM" id="SSF47384">
    <property type="entry name" value="Homodimeric domain of signal transducing histidine kinase"/>
    <property type="match status" value="1"/>
</dbReference>
<dbReference type="InterPro" id="IPR036890">
    <property type="entry name" value="HATPase_C_sf"/>
</dbReference>
<feature type="domain" description="Response regulatory" evidence="7">
    <location>
        <begin position="610"/>
        <end position="726"/>
    </location>
</feature>
<dbReference type="PRINTS" id="PR00344">
    <property type="entry name" value="BCTRLSENSOR"/>
</dbReference>
<dbReference type="PANTHER" id="PTHR43065:SF49">
    <property type="entry name" value="HISTIDINE KINASE"/>
    <property type="match status" value="1"/>
</dbReference>
<feature type="transmembrane region" description="Helical" evidence="5">
    <location>
        <begin position="21"/>
        <end position="39"/>
    </location>
</feature>
<gene>
    <name evidence="9" type="ORF">EMQ25_16695</name>
</gene>
<dbReference type="Pfam" id="PF08447">
    <property type="entry name" value="PAS_3"/>
    <property type="match status" value="1"/>
</dbReference>
<dbReference type="InterPro" id="IPR001789">
    <property type="entry name" value="Sig_transdc_resp-reg_receiver"/>
</dbReference>
<dbReference type="Gene3D" id="3.40.50.2300">
    <property type="match status" value="1"/>
</dbReference>
<keyword evidence="10" id="KW-1185">Reference proteome</keyword>
<keyword evidence="5" id="KW-1133">Transmembrane helix</keyword>
<keyword evidence="3 4" id="KW-0597">Phosphoprotein</keyword>
<dbReference type="CDD" id="cd19410">
    <property type="entry name" value="HK9-like_sensor"/>
    <property type="match status" value="1"/>
</dbReference>
<dbReference type="EC" id="2.7.13.3" evidence="2"/>
<dbReference type="InterPro" id="IPR036097">
    <property type="entry name" value="HisK_dim/P_sf"/>
</dbReference>
<dbReference type="InterPro" id="IPR011006">
    <property type="entry name" value="CheY-like_superfamily"/>
</dbReference>
<evidence type="ECO:0000313" key="10">
    <source>
        <dbReference type="Proteomes" id="UP000281547"/>
    </source>
</evidence>
<dbReference type="PANTHER" id="PTHR43065">
    <property type="entry name" value="SENSOR HISTIDINE KINASE"/>
    <property type="match status" value="1"/>
</dbReference>
<evidence type="ECO:0000313" key="9">
    <source>
        <dbReference type="EMBL" id="RUT28607.1"/>
    </source>
</evidence>
<dbReference type="PROSITE" id="PS50110">
    <property type="entry name" value="RESPONSE_REGULATORY"/>
    <property type="match status" value="1"/>
</dbReference>
<evidence type="ECO:0000256" key="1">
    <source>
        <dbReference type="ARBA" id="ARBA00000085"/>
    </source>
</evidence>
<dbReference type="InterPro" id="IPR000700">
    <property type="entry name" value="PAS-assoc_C"/>
</dbReference>
<dbReference type="RefSeq" id="WP_127189742.1">
    <property type="nucleotide sequence ID" value="NZ_RZNJ01000007.1"/>
</dbReference>
<dbReference type="Pfam" id="PF00512">
    <property type="entry name" value="HisKA"/>
    <property type="match status" value="1"/>
</dbReference>
<dbReference type="Gene3D" id="3.30.565.10">
    <property type="entry name" value="Histidine kinase-like ATPase, C-terminal domain"/>
    <property type="match status" value="1"/>
</dbReference>
<dbReference type="SMART" id="SM00086">
    <property type="entry name" value="PAC"/>
    <property type="match status" value="1"/>
</dbReference>
<dbReference type="PROSITE" id="PS50113">
    <property type="entry name" value="PAC"/>
    <property type="match status" value="1"/>
</dbReference>
<dbReference type="SMART" id="SM00387">
    <property type="entry name" value="HATPase_c"/>
    <property type="match status" value="1"/>
</dbReference>
<keyword evidence="5" id="KW-0812">Transmembrane</keyword>
<evidence type="ECO:0000259" key="6">
    <source>
        <dbReference type="PROSITE" id="PS50109"/>
    </source>
</evidence>
<proteinExistence type="predicted"/>
<dbReference type="Pfam" id="PF02518">
    <property type="entry name" value="HATPase_c"/>
    <property type="match status" value="1"/>
</dbReference>
<dbReference type="InterPro" id="IPR035965">
    <property type="entry name" value="PAS-like_dom_sf"/>
</dbReference>
<dbReference type="InterPro" id="IPR013655">
    <property type="entry name" value="PAS_fold_3"/>
</dbReference>
<dbReference type="InterPro" id="IPR007891">
    <property type="entry name" value="CHASE3"/>
</dbReference>
<dbReference type="InterPro" id="IPR005467">
    <property type="entry name" value="His_kinase_dom"/>
</dbReference>
<dbReference type="InterPro" id="IPR000014">
    <property type="entry name" value="PAS"/>
</dbReference>
<dbReference type="SMART" id="SM00448">
    <property type="entry name" value="REC"/>
    <property type="match status" value="1"/>
</dbReference>
<dbReference type="SUPFAM" id="SSF55874">
    <property type="entry name" value="ATPase domain of HSP90 chaperone/DNA topoisomerase II/histidine kinase"/>
    <property type="match status" value="1"/>
</dbReference>
<dbReference type="SUPFAM" id="SSF52172">
    <property type="entry name" value="CheY-like"/>
    <property type="match status" value="1"/>
</dbReference>
<dbReference type="InterPro" id="IPR001610">
    <property type="entry name" value="PAC"/>
</dbReference>
<reference evidence="9 10" key="1">
    <citation type="journal article" date="2016" name="Int. J. Syst. Evol. Microbiol.">
        <title>Arsenicitalea aurantiaca gen. nov., sp. nov., a new member of the family Hyphomicrobiaceae, isolated from high-arsenic sediment.</title>
        <authorList>
            <person name="Mu Y."/>
            <person name="Zhou L."/>
            <person name="Zeng X.C."/>
            <person name="Liu L."/>
            <person name="Pan Y."/>
            <person name="Chen X."/>
            <person name="Wang J."/>
            <person name="Li S."/>
            <person name="Li W.J."/>
            <person name="Wang Y."/>
        </authorList>
    </citation>
    <scope>NUCLEOTIDE SEQUENCE [LARGE SCALE GENOMIC DNA]</scope>
    <source>
        <strain evidence="9 10">42-50</strain>
    </source>
</reference>
<protein>
    <recommendedName>
        <fullName evidence="2">histidine kinase</fullName>
        <ecNumber evidence="2">2.7.13.3</ecNumber>
    </recommendedName>
</protein>
<evidence type="ECO:0000256" key="3">
    <source>
        <dbReference type="ARBA" id="ARBA00022553"/>
    </source>
</evidence>
<evidence type="ECO:0000259" key="8">
    <source>
        <dbReference type="PROSITE" id="PS50113"/>
    </source>
</evidence>
<feature type="domain" description="Histidine kinase" evidence="6">
    <location>
        <begin position="366"/>
        <end position="589"/>
    </location>
</feature>
<dbReference type="CDD" id="cd18161">
    <property type="entry name" value="REC_hyHK_blue-like"/>
    <property type="match status" value="1"/>
</dbReference>
<dbReference type="GO" id="GO:0000155">
    <property type="term" value="F:phosphorelay sensor kinase activity"/>
    <property type="evidence" value="ECO:0007669"/>
    <property type="project" value="InterPro"/>
</dbReference>
<dbReference type="SUPFAM" id="SSF55785">
    <property type="entry name" value="PYP-like sensor domain (PAS domain)"/>
    <property type="match status" value="1"/>
</dbReference>
<keyword evidence="5" id="KW-0472">Membrane</keyword>
<organism evidence="9 10">
    <name type="scientific">Arsenicitalea aurantiaca</name>
    <dbReference type="NCBI Taxonomy" id="1783274"/>
    <lineage>
        <taxon>Bacteria</taxon>
        <taxon>Pseudomonadati</taxon>
        <taxon>Pseudomonadota</taxon>
        <taxon>Alphaproteobacteria</taxon>
        <taxon>Hyphomicrobiales</taxon>
        <taxon>Devosiaceae</taxon>
        <taxon>Arsenicitalea</taxon>
    </lineage>
</organism>
<dbReference type="CDD" id="cd00130">
    <property type="entry name" value="PAS"/>
    <property type="match status" value="1"/>
</dbReference>
<dbReference type="NCBIfam" id="TIGR00229">
    <property type="entry name" value="sensory_box"/>
    <property type="match status" value="1"/>
</dbReference>
<dbReference type="InterPro" id="IPR003594">
    <property type="entry name" value="HATPase_dom"/>
</dbReference>
<dbReference type="Gene3D" id="1.10.287.130">
    <property type="match status" value="1"/>
</dbReference>
<feature type="transmembrane region" description="Helical" evidence="5">
    <location>
        <begin position="191"/>
        <end position="209"/>
    </location>
</feature>
<dbReference type="CDD" id="cd00082">
    <property type="entry name" value="HisKA"/>
    <property type="match status" value="1"/>
</dbReference>
<evidence type="ECO:0000256" key="5">
    <source>
        <dbReference type="SAM" id="Phobius"/>
    </source>
</evidence>
<name>A0A433X3G5_9HYPH</name>
<dbReference type="Pfam" id="PF00072">
    <property type="entry name" value="Response_reg"/>
    <property type="match status" value="1"/>
</dbReference>
<dbReference type="PROSITE" id="PS50109">
    <property type="entry name" value="HIS_KIN"/>
    <property type="match status" value="1"/>
</dbReference>
<dbReference type="InterPro" id="IPR003661">
    <property type="entry name" value="HisK_dim/P_dom"/>
</dbReference>
<comment type="caution">
    <text evidence="9">The sequence shown here is derived from an EMBL/GenBank/DDBJ whole genome shotgun (WGS) entry which is preliminary data.</text>
</comment>
<dbReference type="Pfam" id="PF05227">
    <property type="entry name" value="CHASE3"/>
    <property type="match status" value="1"/>
</dbReference>
<evidence type="ECO:0000259" key="7">
    <source>
        <dbReference type="PROSITE" id="PS50110"/>
    </source>
</evidence>
<evidence type="ECO:0000256" key="4">
    <source>
        <dbReference type="PROSITE-ProRule" id="PRU00169"/>
    </source>
</evidence>
<evidence type="ECO:0000256" key="2">
    <source>
        <dbReference type="ARBA" id="ARBA00012438"/>
    </source>
</evidence>
<dbReference type="Gene3D" id="3.30.450.20">
    <property type="entry name" value="PAS domain"/>
    <property type="match status" value="1"/>
</dbReference>
<dbReference type="CDD" id="cd16919">
    <property type="entry name" value="HATPase_CckA-like"/>
    <property type="match status" value="1"/>
</dbReference>
<comment type="catalytic activity">
    <reaction evidence="1">
        <text>ATP + protein L-histidine = ADP + protein N-phospho-L-histidine.</text>
        <dbReference type="EC" id="2.7.13.3"/>
    </reaction>
</comment>
<dbReference type="Proteomes" id="UP000281547">
    <property type="component" value="Unassembled WGS sequence"/>
</dbReference>
<dbReference type="InterPro" id="IPR004358">
    <property type="entry name" value="Sig_transdc_His_kin-like_C"/>
</dbReference>
<sequence length="732" mass="80487">MRVEDRGGIGSRIRFRSRITAAISIIALIGLAAISYTSITQMADRAELVRHTHEVMDDLVSLLSRVTDSETGNRGYVITGDASYLEPFLTAEAEARAIHDRLTALVADNPRQRERAANLLPLIDARFRESAAIVEARRAAGFEAAQALVATGAGKAAHDAIRLAIAEMLAEEEALLAQREAESQTSTRSTIIIIVIAFGLVGAAVVMLFRHELNRERIEQRAREQDERFQILARATTDTVWDYDVANDRLWWSESLWERFGYPASGERPELTSWLDWLHPQDRPRIEREFADFIAGTKSEWTGQYQLRRADGSYVHIVDRAFAMRDDNGNAVRVVGGMSDVTEARELENRLHQAQRLEAVGQLTGGVAHDFNNLLTVILGNAEMLVDSLSADQEQRLLAEMTRTAAERGAELTGRLLAFARRQALEPRVVNVNGLLSSMDPLLRRTLSEDIEIEFVRGAGLWETFVDAGQLEGAMLNLALNARDAMPGGGRLTIETANAHLDSTYADAHEDVSPGQYVMITVSDTGSGMDPFTLSQAFEPFFTTKDVGKGSGLGLSMVYGFIKQSNGHVKIYSEPGQGTAVRIYLPRAAAGDVDEAEKPRAIATTGGAEMILVVEDDELVRDYVQGQLRALGYRVHCVNDGPQALEALKQSAEFDLLFTDVVMPGGLNGRQLADAARALRPELPVLFTSGYTENAIVHHGRLDRGVQLLNKPYRRAELAAKIRQVLDGGRGS</sequence>